<reference evidence="2 3" key="1">
    <citation type="submission" date="2024-04" db="EMBL/GenBank/DDBJ databases">
        <title>Human intestinal bacterial collection.</title>
        <authorList>
            <person name="Pauvert C."/>
            <person name="Hitch T.C.A."/>
            <person name="Clavel T."/>
        </authorList>
    </citation>
    <scope>NUCLEOTIDE SEQUENCE [LARGE SCALE GENOMIC DNA]</scope>
    <source>
        <strain evidence="2 3">CLA-AA-H174</strain>
    </source>
</reference>
<dbReference type="PROSITE" id="PS51257">
    <property type="entry name" value="PROKAR_LIPOPROTEIN"/>
    <property type="match status" value="1"/>
</dbReference>
<feature type="chain" id="PRO_5046828608" description="Lipoprotein" evidence="1">
    <location>
        <begin position="22"/>
        <end position="669"/>
    </location>
</feature>
<keyword evidence="1" id="KW-0732">Signal</keyword>
<comment type="caution">
    <text evidence="2">The sequence shown here is derived from an EMBL/GenBank/DDBJ whole genome shotgun (WGS) entry which is preliminary data.</text>
</comment>
<dbReference type="RefSeq" id="WP_349226285.1">
    <property type="nucleotide sequence ID" value="NZ_JBBNFG020000032.1"/>
</dbReference>
<gene>
    <name evidence="2" type="ORF">AAAT87_09745</name>
</gene>
<protein>
    <recommendedName>
        <fullName evidence="4">Lipoprotein</fullName>
    </recommendedName>
</protein>
<feature type="signal peptide" evidence="1">
    <location>
        <begin position="1"/>
        <end position="21"/>
    </location>
</feature>
<dbReference type="EMBL" id="JBBNGE010000031">
    <property type="protein sequence ID" value="MEQ2508557.1"/>
    <property type="molecule type" value="Genomic_DNA"/>
</dbReference>
<evidence type="ECO:0000313" key="3">
    <source>
        <dbReference type="Proteomes" id="UP001465717"/>
    </source>
</evidence>
<proteinExistence type="predicted"/>
<evidence type="ECO:0008006" key="4">
    <source>
        <dbReference type="Google" id="ProtNLM"/>
    </source>
</evidence>
<evidence type="ECO:0000313" key="2">
    <source>
        <dbReference type="EMBL" id="MEQ2508557.1"/>
    </source>
</evidence>
<sequence length="669" mass="72613">MKRQLTSILLFSALLVGGASTFVSCTDNESDSNYNTSVSLADAIKNQVDELGKINTWLGDLKTSNPDLAAAIDARIKDNWKAIGDKGAVSELAKYASLDKAIRASKAYTGMKDTLDTHTRQIAALEDMRKSDSLIFAKADSALNYRLDTLSAKVNSELAAQQILNSQYDKALDYLVNKNITGAIVDGTKNPVFGYLQSGVLDLNLASAYYGYAAEGDPFWGIDGGKVVGANEEGNAGYIYITLNPKQVAPELVSVELTTTSGKKAEGFKLGDLQECNEDLTWGYTRAASGFYKIPVTCVTPENDGFDVNKGELKEAAKNILSELKNPKATNLNLGQIATTMYHAANNQLKKLRVQITFKLYDATKGEYVDRTVSTEAKMGAFAVKPVGFTFLQDNQALAKLAQFGVEHFRIPTLSDKLAKIADAVKFNVTASGNVVTMLTAIDVTAAENANGGVDFFKKNEVVPFMTLDNAKIVDKDQVDIDNDNHTQYIYKIQTNALDEVMASINKQISDKLQPIQNALNSAKLNNYVEKYDNYVPKVNAWLKKISANIANVNRLLQPALFISGESGEIAIAGTDNHFTAPTVKLGGSYMLCATTYTAEFLAPAYKKALSADNATITVDGKDASKPFAGNVQKALFTPTKEGVCKITYEAVDYSGVPVEKNFYINVVK</sequence>
<name>A0ABV1FZG5_9BACT</name>
<keyword evidence="3" id="KW-1185">Reference proteome</keyword>
<accession>A0ABV1FZG5</accession>
<evidence type="ECO:0000256" key="1">
    <source>
        <dbReference type="SAM" id="SignalP"/>
    </source>
</evidence>
<dbReference type="Proteomes" id="UP001465717">
    <property type="component" value="Unassembled WGS sequence"/>
</dbReference>
<organism evidence="2 3">
    <name type="scientific">Segatella sinensis</name>
    <dbReference type="NCBI Taxonomy" id="3085167"/>
    <lineage>
        <taxon>Bacteria</taxon>
        <taxon>Pseudomonadati</taxon>
        <taxon>Bacteroidota</taxon>
        <taxon>Bacteroidia</taxon>
        <taxon>Bacteroidales</taxon>
        <taxon>Prevotellaceae</taxon>
        <taxon>Segatella</taxon>
    </lineage>
</organism>